<dbReference type="EMBL" id="CAACVG010009696">
    <property type="protein sequence ID" value="VEN53888.1"/>
    <property type="molecule type" value="Genomic_DNA"/>
</dbReference>
<feature type="compositionally biased region" description="Polar residues" evidence="1">
    <location>
        <begin position="31"/>
        <end position="42"/>
    </location>
</feature>
<protein>
    <submittedName>
        <fullName evidence="2">Uncharacterized protein</fullName>
    </submittedName>
</protein>
<dbReference type="AlphaFoldDB" id="A0A653D127"/>
<name>A0A653D127_CALMS</name>
<evidence type="ECO:0000313" key="3">
    <source>
        <dbReference type="Proteomes" id="UP000410492"/>
    </source>
</evidence>
<dbReference type="OrthoDB" id="206130at2759"/>
<accession>A0A653D127</accession>
<reference evidence="2 3" key="1">
    <citation type="submission" date="2019-01" db="EMBL/GenBank/DDBJ databases">
        <authorList>
            <person name="Sayadi A."/>
        </authorList>
    </citation>
    <scope>NUCLEOTIDE SEQUENCE [LARGE SCALE GENOMIC DNA]</scope>
</reference>
<organism evidence="2 3">
    <name type="scientific">Callosobruchus maculatus</name>
    <name type="common">Southern cowpea weevil</name>
    <name type="synonym">Pulse bruchid</name>
    <dbReference type="NCBI Taxonomy" id="64391"/>
    <lineage>
        <taxon>Eukaryota</taxon>
        <taxon>Metazoa</taxon>
        <taxon>Ecdysozoa</taxon>
        <taxon>Arthropoda</taxon>
        <taxon>Hexapoda</taxon>
        <taxon>Insecta</taxon>
        <taxon>Pterygota</taxon>
        <taxon>Neoptera</taxon>
        <taxon>Endopterygota</taxon>
        <taxon>Coleoptera</taxon>
        <taxon>Polyphaga</taxon>
        <taxon>Cucujiformia</taxon>
        <taxon>Chrysomeloidea</taxon>
        <taxon>Chrysomelidae</taxon>
        <taxon>Bruchinae</taxon>
        <taxon>Bruchini</taxon>
        <taxon>Callosobruchus</taxon>
    </lineage>
</organism>
<dbReference type="Proteomes" id="UP000410492">
    <property type="component" value="Unassembled WGS sequence"/>
</dbReference>
<evidence type="ECO:0000313" key="2">
    <source>
        <dbReference type="EMBL" id="VEN53888.1"/>
    </source>
</evidence>
<proteinExistence type="predicted"/>
<gene>
    <name evidence="2" type="ORF">CALMAC_LOCUS13550</name>
</gene>
<sequence>MPQRLGGELWQRRRRQRRQPQVLLGELVAHQEQTQTGTAPNRQTHRRRDRDRRTGAGIAETLQEPEHVRRR</sequence>
<evidence type="ECO:0000256" key="1">
    <source>
        <dbReference type="SAM" id="MobiDB-lite"/>
    </source>
</evidence>
<keyword evidence="3" id="KW-1185">Reference proteome</keyword>
<feature type="region of interest" description="Disordered" evidence="1">
    <location>
        <begin position="26"/>
        <end position="71"/>
    </location>
</feature>